<dbReference type="InterPro" id="IPR028008">
    <property type="entry name" value="DUF4441"/>
</dbReference>
<dbReference type="GeneID" id="7832315"/>
<dbReference type="EMBL" id="GG662699">
    <property type="protein sequence ID" value="EAR96095.1"/>
    <property type="molecule type" value="Genomic_DNA"/>
</dbReference>
<dbReference type="KEGG" id="tet:TTHERM_00128590"/>
<dbReference type="Proteomes" id="UP000009168">
    <property type="component" value="Unassembled WGS sequence"/>
</dbReference>
<dbReference type="AlphaFoldDB" id="I7LUV0"/>
<proteinExistence type="predicted"/>
<keyword evidence="2" id="KW-1185">Reference proteome</keyword>
<protein>
    <submittedName>
        <fullName evidence="1">Uncharacterized protein</fullName>
    </submittedName>
</protein>
<organism evidence="1 2">
    <name type="scientific">Tetrahymena thermophila (strain SB210)</name>
    <dbReference type="NCBI Taxonomy" id="312017"/>
    <lineage>
        <taxon>Eukaryota</taxon>
        <taxon>Sar</taxon>
        <taxon>Alveolata</taxon>
        <taxon>Ciliophora</taxon>
        <taxon>Intramacronucleata</taxon>
        <taxon>Oligohymenophorea</taxon>
        <taxon>Hymenostomatida</taxon>
        <taxon>Tetrahymenina</taxon>
        <taxon>Tetrahymenidae</taxon>
        <taxon>Tetrahymena</taxon>
    </lineage>
</organism>
<name>I7LUV0_TETTS</name>
<evidence type="ECO:0000313" key="1">
    <source>
        <dbReference type="EMBL" id="EAR96095.1"/>
    </source>
</evidence>
<dbReference type="Pfam" id="PF14536">
    <property type="entry name" value="DUF4441"/>
    <property type="match status" value="1"/>
</dbReference>
<accession>I7LUV0</accession>
<dbReference type="HOGENOM" id="CLU_093671_0_0_1"/>
<evidence type="ECO:0000313" key="2">
    <source>
        <dbReference type="Proteomes" id="UP000009168"/>
    </source>
</evidence>
<sequence length="258" mass="30549">MNTNQRSSLQISEKKSENLKSAFNQSFSIALLIEIAEKVANQDVWISQQKDEKMTCANDNQKQHLEEQQHFSSSKNNSEDLFDNIDTSSMPDIEIVEYQEDSEMISTQDNKQSSSNNSNQFDLEENVFAIKNSNIMKNILKSFQRYIENEKDCDKQNEFCKLANKKNYSQLVKLLKKNLKVYGKRWNMKAMHMIEKDSFKMLLRYFLQNIESIWLENSKVQNKEVHLEVVRFLLQSIDNPSQSQKLKFYQKRRKMQNL</sequence>
<dbReference type="RefSeq" id="XP_001016340.1">
    <property type="nucleotide sequence ID" value="XM_001016340.1"/>
</dbReference>
<gene>
    <name evidence="1" type="ORF">TTHERM_00128590</name>
</gene>
<dbReference type="InParanoid" id="I7LUV0"/>
<reference evidence="2" key="1">
    <citation type="journal article" date="2006" name="PLoS Biol.">
        <title>Macronuclear genome sequence of the ciliate Tetrahymena thermophila, a model eukaryote.</title>
        <authorList>
            <person name="Eisen J.A."/>
            <person name="Coyne R.S."/>
            <person name="Wu M."/>
            <person name="Wu D."/>
            <person name="Thiagarajan M."/>
            <person name="Wortman J.R."/>
            <person name="Badger J.H."/>
            <person name="Ren Q."/>
            <person name="Amedeo P."/>
            <person name="Jones K.M."/>
            <person name="Tallon L.J."/>
            <person name="Delcher A.L."/>
            <person name="Salzberg S.L."/>
            <person name="Silva J.C."/>
            <person name="Haas B.J."/>
            <person name="Majoros W.H."/>
            <person name="Farzad M."/>
            <person name="Carlton J.M."/>
            <person name="Smith R.K. Jr."/>
            <person name="Garg J."/>
            <person name="Pearlman R.E."/>
            <person name="Karrer K.M."/>
            <person name="Sun L."/>
            <person name="Manning G."/>
            <person name="Elde N.C."/>
            <person name="Turkewitz A.P."/>
            <person name="Asai D.J."/>
            <person name="Wilkes D.E."/>
            <person name="Wang Y."/>
            <person name="Cai H."/>
            <person name="Collins K."/>
            <person name="Stewart B.A."/>
            <person name="Lee S.R."/>
            <person name="Wilamowska K."/>
            <person name="Weinberg Z."/>
            <person name="Ruzzo W.L."/>
            <person name="Wloga D."/>
            <person name="Gaertig J."/>
            <person name="Frankel J."/>
            <person name="Tsao C.-C."/>
            <person name="Gorovsky M.A."/>
            <person name="Keeling P.J."/>
            <person name="Waller R.F."/>
            <person name="Patron N.J."/>
            <person name="Cherry J.M."/>
            <person name="Stover N.A."/>
            <person name="Krieger C.J."/>
            <person name="del Toro C."/>
            <person name="Ryder H.F."/>
            <person name="Williamson S.C."/>
            <person name="Barbeau R.A."/>
            <person name="Hamilton E.P."/>
            <person name="Orias E."/>
        </authorList>
    </citation>
    <scope>NUCLEOTIDE SEQUENCE [LARGE SCALE GENOMIC DNA]</scope>
    <source>
        <strain evidence="2">SB210</strain>
    </source>
</reference>